<dbReference type="InterPro" id="IPR015341">
    <property type="entry name" value="Glyco_hydro_38_cen"/>
</dbReference>
<dbReference type="InterPro" id="IPR000602">
    <property type="entry name" value="Glyco_hydro_38_N"/>
</dbReference>
<dbReference type="EMBL" id="DWXE01000023">
    <property type="protein sequence ID" value="HJB91161.1"/>
    <property type="molecule type" value="Genomic_DNA"/>
</dbReference>
<dbReference type="Gene3D" id="2.70.98.30">
    <property type="entry name" value="Golgi alpha-mannosidase II, domain 4"/>
    <property type="match status" value="1"/>
</dbReference>
<protein>
    <submittedName>
        <fullName evidence="6">Alpha-mannosidase</fullName>
    </submittedName>
</protein>
<dbReference type="Gene3D" id="2.60.40.2210">
    <property type="match status" value="1"/>
</dbReference>
<dbReference type="Pfam" id="PF07748">
    <property type="entry name" value="Glyco_hydro_38C"/>
    <property type="match status" value="1"/>
</dbReference>
<dbReference type="InterPro" id="IPR011330">
    <property type="entry name" value="Glyco_hydro/deAcase_b/a-brl"/>
</dbReference>
<evidence type="ECO:0000256" key="2">
    <source>
        <dbReference type="ARBA" id="ARBA00022723"/>
    </source>
</evidence>
<dbReference type="SMART" id="SM00872">
    <property type="entry name" value="Alpha-mann_mid"/>
    <property type="match status" value="1"/>
</dbReference>
<dbReference type="Pfam" id="PF01074">
    <property type="entry name" value="Glyco_hydro_38N"/>
    <property type="match status" value="1"/>
</dbReference>
<comment type="similarity">
    <text evidence="1">Belongs to the glycosyl hydrolase 38 family.</text>
</comment>
<evidence type="ECO:0000256" key="1">
    <source>
        <dbReference type="ARBA" id="ARBA00009792"/>
    </source>
</evidence>
<dbReference type="Pfam" id="PF18438">
    <property type="entry name" value="Glyco_hydro_38"/>
    <property type="match status" value="1"/>
</dbReference>
<dbReference type="GO" id="GO:0046872">
    <property type="term" value="F:metal ion binding"/>
    <property type="evidence" value="ECO:0007669"/>
    <property type="project" value="UniProtKB-KW"/>
</dbReference>
<dbReference type="GO" id="GO:0006013">
    <property type="term" value="P:mannose metabolic process"/>
    <property type="evidence" value="ECO:0007669"/>
    <property type="project" value="InterPro"/>
</dbReference>
<dbReference type="InterPro" id="IPR028995">
    <property type="entry name" value="Glyco_hydro_57/38_cen_sf"/>
</dbReference>
<proteinExistence type="inferred from homology"/>
<dbReference type="SUPFAM" id="SSF88688">
    <property type="entry name" value="Families 57/38 glycoside transferase middle domain"/>
    <property type="match status" value="1"/>
</dbReference>
<sequence>MKKKTVHIISHSHWDREWYMPLERHKMKLLDLIDDNMELFEKDPDFQTFHLDGQTIVLDDYLEICPEKREVVEKYTKEGRFRVGPFYILQDEFLTSGESNVRNLQTGIRESKRYGNLTKVGYFPDAFGNAGQMPQILKQAGMEAVAFGRGVKPVGFNNELKEGGQYESAYSEMMWESPDGSALLGILFANWYNNGMEIPVDEAEAKAYWDERLEKAEAFAATDELLFMNGCDHQPVQKDLSAAIETARRLYPDIEFKHSNFEDYIKSVKESVETQLSTVKGELISQETNGWYTLVNTCSAHIYLKRLNRINEVSLERMAEPLAVMALEEGRAYPHDRLQYAWKILMQNHPHDSICGCSVDQVNKEMEVRFDRSTEVAKTVIEDSASFLTDRIDTSAFEKYGEDAVPFVVFNTTGTVRTGAATAVLDVKRDYNKWIWDGHRDMKAWPFPAWRVVDAGGNPVEAQVEDAGVRFDYDLPGDKFRQPYMARQAKVTVFTKDVPAMGYRAYALVPAPEQETETGSLVCGANRMENEFLSVAIQEDGTLNVLDKETGKSYENLCYFEDMMDAGNEYIYFCPEGNPAILTRGGKAEVKLVKDLPFEAVYEIVNTMTVPVSADEKLKEEQEGIVEFMKRTCRRSAETTQIALHTFVTLEKGSRSIRMRTEFDNTARDHRIRVIVPTGIDCTCHYADAVFEAVKRPNEHSSLWENPSKCEHQQCFVGLNDEKGGLLVANIGLYEYEILPQEKNAVAVTILRSVGEMGDWGYFPTELSQQLRHMTAEYELTFFTGDLVESGAYHRAYQFQVPAVVGQTSVHAGTMPAEKTWLDWAGEGIMFSNLKAKAEGTDRMARFVNLSGRDTVLRFCPKMDAREAYLSNVIEEDCGALQAGADGWYEIPVKKYGIVTVGMR</sequence>
<dbReference type="GO" id="GO:0030246">
    <property type="term" value="F:carbohydrate binding"/>
    <property type="evidence" value="ECO:0007669"/>
    <property type="project" value="InterPro"/>
</dbReference>
<dbReference type="PANTHER" id="PTHR46017:SF2">
    <property type="entry name" value="MANNOSYLGLYCERATE HYDROLASE"/>
    <property type="match status" value="1"/>
</dbReference>
<dbReference type="Gene3D" id="1.20.1270.50">
    <property type="entry name" value="Glycoside hydrolase family 38, central domain"/>
    <property type="match status" value="1"/>
</dbReference>
<dbReference type="InterPro" id="IPR037094">
    <property type="entry name" value="Glyco_hydro_38_cen_sf"/>
</dbReference>
<reference evidence="6" key="2">
    <citation type="submission" date="2021-04" db="EMBL/GenBank/DDBJ databases">
        <authorList>
            <person name="Gilroy R."/>
        </authorList>
    </citation>
    <scope>NUCLEOTIDE SEQUENCE</scope>
    <source>
        <strain evidence="6">USAMLcec3-2134</strain>
    </source>
</reference>
<comment type="caution">
    <text evidence="6">The sequence shown here is derived from an EMBL/GenBank/DDBJ whole genome shotgun (WGS) entry which is preliminary data.</text>
</comment>
<dbReference type="SUPFAM" id="SSF74650">
    <property type="entry name" value="Galactose mutarotase-like"/>
    <property type="match status" value="1"/>
</dbReference>
<evidence type="ECO:0000256" key="3">
    <source>
        <dbReference type="ARBA" id="ARBA00022801"/>
    </source>
</evidence>
<dbReference type="InterPro" id="IPR041509">
    <property type="entry name" value="GH38_beta-1"/>
</dbReference>
<evidence type="ECO:0000259" key="5">
    <source>
        <dbReference type="SMART" id="SM00872"/>
    </source>
</evidence>
<feature type="domain" description="Glycoside hydrolase family 38 central" evidence="5">
    <location>
        <begin position="297"/>
        <end position="370"/>
    </location>
</feature>
<dbReference type="Gene3D" id="3.20.110.10">
    <property type="entry name" value="Glycoside hydrolase 38, N terminal domain"/>
    <property type="match status" value="1"/>
</dbReference>
<evidence type="ECO:0000256" key="4">
    <source>
        <dbReference type="ARBA" id="ARBA00023295"/>
    </source>
</evidence>
<organism evidence="6 7">
    <name type="scientific">Candidatus Eisenbergiella merdigallinarum</name>
    <dbReference type="NCBI Taxonomy" id="2838552"/>
    <lineage>
        <taxon>Bacteria</taxon>
        <taxon>Bacillati</taxon>
        <taxon>Bacillota</taxon>
        <taxon>Clostridia</taxon>
        <taxon>Lachnospirales</taxon>
        <taxon>Lachnospiraceae</taxon>
        <taxon>Eisenbergiella</taxon>
    </lineage>
</organism>
<dbReference type="InterPro" id="IPR011682">
    <property type="entry name" value="Glyco_hydro_38_C"/>
</dbReference>
<dbReference type="GO" id="GO:0004559">
    <property type="term" value="F:alpha-mannosidase activity"/>
    <property type="evidence" value="ECO:0007669"/>
    <property type="project" value="InterPro"/>
</dbReference>
<dbReference type="GO" id="GO:0009313">
    <property type="term" value="P:oligosaccharide catabolic process"/>
    <property type="evidence" value="ECO:0007669"/>
    <property type="project" value="TreeGrafter"/>
</dbReference>
<dbReference type="SUPFAM" id="SSF88713">
    <property type="entry name" value="Glycoside hydrolase/deacetylase"/>
    <property type="match status" value="1"/>
</dbReference>
<accession>A0A9D2SDK2</accession>
<dbReference type="AlphaFoldDB" id="A0A9D2SDK2"/>
<dbReference type="InterPro" id="IPR027291">
    <property type="entry name" value="Glyco_hydro_38_N_sf"/>
</dbReference>
<name>A0A9D2SDK2_9FIRM</name>
<gene>
    <name evidence="6" type="ORF">H9763_06785</name>
</gene>
<dbReference type="CDD" id="cd10814">
    <property type="entry name" value="GH38N_AMII_SpGH38_like"/>
    <property type="match status" value="1"/>
</dbReference>
<dbReference type="Pfam" id="PF09261">
    <property type="entry name" value="Alpha-mann_mid"/>
    <property type="match status" value="1"/>
</dbReference>
<evidence type="ECO:0000313" key="7">
    <source>
        <dbReference type="Proteomes" id="UP000886883"/>
    </source>
</evidence>
<dbReference type="PANTHER" id="PTHR46017">
    <property type="entry name" value="ALPHA-MANNOSIDASE 2C1"/>
    <property type="match status" value="1"/>
</dbReference>
<keyword evidence="3" id="KW-0378">Hydrolase</keyword>
<keyword evidence="2" id="KW-0479">Metal-binding</keyword>
<keyword evidence="4" id="KW-0326">Glycosidase</keyword>
<dbReference type="InterPro" id="IPR011013">
    <property type="entry name" value="Gal_mutarotase_sf_dom"/>
</dbReference>
<dbReference type="Proteomes" id="UP000886883">
    <property type="component" value="Unassembled WGS sequence"/>
</dbReference>
<reference evidence="6" key="1">
    <citation type="journal article" date="2021" name="PeerJ">
        <title>Extensive microbial diversity within the chicken gut microbiome revealed by metagenomics and culture.</title>
        <authorList>
            <person name="Gilroy R."/>
            <person name="Ravi A."/>
            <person name="Getino M."/>
            <person name="Pursley I."/>
            <person name="Horton D.L."/>
            <person name="Alikhan N.F."/>
            <person name="Baker D."/>
            <person name="Gharbi K."/>
            <person name="Hall N."/>
            <person name="Watson M."/>
            <person name="Adriaenssens E.M."/>
            <person name="Foster-Nyarko E."/>
            <person name="Jarju S."/>
            <person name="Secka A."/>
            <person name="Antonio M."/>
            <person name="Oren A."/>
            <person name="Chaudhuri R.R."/>
            <person name="La Ragione R."/>
            <person name="Hildebrand F."/>
            <person name="Pallen M.J."/>
        </authorList>
    </citation>
    <scope>NUCLEOTIDE SEQUENCE</scope>
    <source>
        <strain evidence="6">USAMLcec3-2134</strain>
    </source>
</reference>
<evidence type="ECO:0000313" key="6">
    <source>
        <dbReference type="EMBL" id="HJB91161.1"/>
    </source>
</evidence>